<dbReference type="RefSeq" id="WP_203847261.1">
    <property type="nucleotide sequence ID" value="NZ_BAAAVW010000011.1"/>
</dbReference>
<dbReference type="AlphaFoldDB" id="A0A919PK66"/>
<accession>A0A919PK66</accession>
<evidence type="ECO:0000313" key="2">
    <source>
        <dbReference type="Proteomes" id="UP000660611"/>
    </source>
</evidence>
<organism evidence="1 2">
    <name type="scientific">Dactylosporangium siamense</name>
    <dbReference type="NCBI Taxonomy" id="685454"/>
    <lineage>
        <taxon>Bacteria</taxon>
        <taxon>Bacillati</taxon>
        <taxon>Actinomycetota</taxon>
        <taxon>Actinomycetes</taxon>
        <taxon>Micromonosporales</taxon>
        <taxon>Micromonosporaceae</taxon>
        <taxon>Dactylosporangium</taxon>
    </lineage>
</organism>
<comment type="caution">
    <text evidence="1">The sequence shown here is derived from an EMBL/GenBank/DDBJ whole genome shotgun (WGS) entry which is preliminary data.</text>
</comment>
<keyword evidence="2" id="KW-1185">Reference proteome</keyword>
<dbReference type="EMBL" id="BONQ01000052">
    <property type="protein sequence ID" value="GIG45464.1"/>
    <property type="molecule type" value="Genomic_DNA"/>
</dbReference>
<gene>
    <name evidence="1" type="ORF">Dsi01nite_035050</name>
</gene>
<dbReference type="Proteomes" id="UP000660611">
    <property type="component" value="Unassembled WGS sequence"/>
</dbReference>
<name>A0A919PK66_9ACTN</name>
<reference evidence="1" key="1">
    <citation type="submission" date="2021-01" db="EMBL/GenBank/DDBJ databases">
        <title>Whole genome shotgun sequence of Dactylosporangium siamense NBRC 106093.</title>
        <authorList>
            <person name="Komaki H."/>
            <person name="Tamura T."/>
        </authorList>
    </citation>
    <scope>NUCLEOTIDE SEQUENCE</scope>
    <source>
        <strain evidence="1">NBRC 106093</strain>
    </source>
</reference>
<proteinExistence type="predicted"/>
<sequence length="70" mass="7662">MMTAVDGTDFGLRCDGCGLILRGLGGVLHRWDLAWSVLRRYGWIGERTTGGPHCCPRCVRHGVPAAHDDL</sequence>
<evidence type="ECO:0000313" key="1">
    <source>
        <dbReference type="EMBL" id="GIG45464.1"/>
    </source>
</evidence>
<protein>
    <submittedName>
        <fullName evidence="1">Uncharacterized protein</fullName>
    </submittedName>
</protein>